<feature type="region of interest" description="Disordered" evidence="16">
    <location>
        <begin position="739"/>
        <end position="764"/>
    </location>
</feature>
<comment type="similarity">
    <text evidence="13">Belongs to the immunoglobulin superfamily. IHOG family.</text>
</comment>
<evidence type="ECO:0000256" key="12">
    <source>
        <dbReference type="ARBA" id="ARBA00037573"/>
    </source>
</evidence>
<evidence type="ECO:0000256" key="14">
    <source>
        <dbReference type="ARBA" id="ARBA00038530"/>
    </source>
</evidence>
<comment type="function">
    <text evidence="12">Mediates response to the active Hedgehog (Hh) protein signal in embryos, functioning upstream or at the level of patched (ptc).</text>
</comment>
<dbReference type="PANTHER" id="PTHR44170">
    <property type="entry name" value="PROTEIN SIDEKICK"/>
    <property type="match status" value="1"/>
</dbReference>
<keyword evidence="6" id="KW-0654">Proteoglycan</keyword>
<dbReference type="InterPro" id="IPR013783">
    <property type="entry name" value="Ig-like_fold"/>
</dbReference>
<evidence type="ECO:0000313" key="21">
    <source>
        <dbReference type="EMBL" id="CAH0677193.1"/>
    </source>
</evidence>
<name>A0ABN8EDH4_CHISP</name>
<feature type="domain" description="Ig-like" evidence="19">
    <location>
        <begin position="306"/>
        <end position="392"/>
    </location>
</feature>
<feature type="domain" description="Fibronectin type-III" evidence="20">
    <location>
        <begin position="537"/>
        <end position="635"/>
    </location>
</feature>
<dbReference type="Proteomes" id="UP001153292">
    <property type="component" value="Chromosome 16"/>
</dbReference>
<evidence type="ECO:0000256" key="13">
    <source>
        <dbReference type="ARBA" id="ARBA00038144"/>
    </source>
</evidence>
<feature type="region of interest" description="Disordered" evidence="16">
    <location>
        <begin position="635"/>
        <end position="657"/>
    </location>
</feature>
<dbReference type="InterPro" id="IPR036116">
    <property type="entry name" value="FN3_sf"/>
</dbReference>
<dbReference type="PROSITE" id="PS50853">
    <property type="entry name" value="FN3"/>
    <property type="match status" value="2"/>
</dbReference>
<evidence type="ECO:0000256" key="9">
    <source>
        <dbReference type="ARBA" id="ARBA00023157"/>
    </source>
</evidence>
<evidence type="ECO:0000313" key="22">
    <source>
        <dbReference type="Proteomes" id="UP001153292"/>
    </source>
</evidence>
<evidence type="ECO:0000256" key="3">
    <source>
        <dbReference type="ARBA" id="ARBA00022692"/>
    </source>
</evidence>
<feature type="compositionally biased region" description="Low complexity" evidence="16">
    <location>
        <begin position="635"/>
        <end position="645"/>
    </location>
</feature>
<dbReference type="SUPFAM" id="SSF49265">
    <property type="entry name" value="Fibronectin type III"/>
    <property type="match status" value="1"/>
</dbReference>
<accession>A0ABN8EDH4</accession>
<keyword evidence="22" id="KW-1185">Reference proteome</keyword>
<evidence type="ECO:0000256" key="5">
    <source>
        <dbReference type="ARBA" id="ARBA00022737"/>
    </source>
</evidence>
<feature type="domain" description="Ig-like" evidence="19">
    <location>
        <begin position="122"/>
        <end position="197"/>
    </location>
</feature>
<dbReference type="CDD" id="cd00063">
    <property type="entry name" value="FN3"/>
    <property type="match status" value="2"/>
</dbReference>
<dbReference type="PANTHER" id="PTHR44170:SF33">
    <property type="entry name" value="BROTHER OF IHOG, ISOFORM G-RELATED"/>
    <property type="match status" value="1"/>
</dbReference>
<evidence type="ECO:0000256" key="7">
    <source>
        <dbReference type="ARBA" id="ARBA00022989"/>
    </source>
</evidence>
<organism evidence="21 22">
    <name type="scientific">Chilo suppressalis</name>
    <name type="common">Asiatic rice borer moth</name>
    <dbReference type="NCBI Taxonomy" id="168631"/>
    <lineage>
        <taxon>Eukaryota</taxon>
        <taxon>Metazoa</taxon>
        <taxon>Ecdysozoa</taxon>
        <taxon>Arthropoda</taxon>
        <taxon>Hexapoda</taxon>
        <taxon>Insecta</taxon>
        <taxon>Pterygota</taxon>
        <taxon>Neoptera</taxon>
        <taxon>Endopterygota</taxon>
        <taxon>Lepidoptera</taxon>
        <taxon>Glossata</taxon>
        <taxon>Ditrysia</taxon>
        <taxon>Pyraloidea</taxon>
        <taxon>Crambidae</taxon>
        <taxon>Crambinae</taxon>
        <taxon>Chilo</taxon>
    </lineage>
</organism>
<feature type="compositionally biased region" description="Low complexity" evidence="16">
    <location>
        <begin position="739"/>
        <end position="748"/>
    </location>
</feature>
<evidence type="ECO:0000259" key="19">
    <source>
        <dbReference type="PROSITE" id="PS50835"/>
    </source>
</evidence>
<evidence type="ECO:0000256" key="4">
    <source>
        <dbReference type="ARBA" id="ARBA00022729"/>
    </source>
</evidence>
<dbReference type="InterPro" id="IPR007110">
    <property type="entry name" value="Ig-like_dom"/>
</dbReference>
<keyword evidence="9" id="KW-1015">Disulfide bond</keyword>
<keyword evidence="4 18" id="KW-0732">Signal</keyword>
<dbReference type="PROSITE" id="PS50835">
    <property type="entry name" value="IG_LIKE"/>
    <property type="match status" value="4"/>
</dbReference>
<dbReference type="InterPro" id="IPR003598">
    <property type="entry name" value="Ig_sub2"/>
</dbReference>
<evidence type="ECO:0000259" key="20">
    <source>
        <dbReference type="PROSITE" id="PS50853"/>
    </source>
</evidence>
<feature type="domain" description="Ig-like" evidence="19">
    <location>
        <begin position="16"/>
        <end position="111"/>
    </location>
</feature>
<dbReference type="Gene3D" id="2.60.40.10">
    <property type="entry name" value="Immunoglobulins"/>
    <property type="match status" value="5"/>
</dbReference>
<evidence type="ECO:0000256" key="8">
    <source>
        <dbReference type="ARBA" id="ARBA00023136"/>
    </source>
</evidence>
<feature type="domain" description="Fibronectin type-III" evidence="20">
    <location>
        <begin position="436"/>
        <end position="533"/>
    </location>
</feature>
<keyword evidence="7 17" id="KW-1133">Transmembrane helix</keyword>
<dbReference type="SMART" id="SM00060">
    <property type="entry name" value="FN3"/>
    <property type="match status" value="2"/>
</dbReference>
<keyword evidence="5" id="KW-0677">Repeat</keyword>
<comment type="subcellular location">
    <subcellularLocation>
        <location evidence="1">Membrane</location>
        <topology evidence="1">Single-pass type I membrane protein</topology>
    </subcellularLocation>
</comment>
<evidence type="ECO:0000256" key="15">
    <source>
        <dbReference type="ARBA" id="ARBA00041099"/>
    </source>
</evidence>
<dbReference type="InterPro" id="IPR036179">
    <property type="entry name" value="Ig-like_dom_sf"/>
</dbReference>
<evidence type="ECO:0000256" key="17">
    <source>
        <dbReference type="SAM" id="Phobius"/>
    </source>
</evidence>
<keyword evidence="3 17" id="KW-0812">Transmembrane</keyword>
<sequence>MASALCLQLLIAAVAPALADIGMRFKKFPQSVAAPVGDEVAFECVVNVPGDKLAWRWRPVDDTRWRDANGTNDKTSTRLIVTVKEDTPTSMYQCVVWYGVVSLVSVPAKLTVARLELTGLRPNTRVISAPPHNTLVLHCREPVSEPTAVINWWKEHKGNKKPIETPHGVLVIHNASSEHSGTYGCSATNVPSDKTVDLLEKVHLKVDRSVPGEVKFLESEEYVGTIDNNGVLTVSVKPREPLRLWCGIVGSPPPRVSWSRQRGALTRGKHNHTLIVDPFTPDDDDVYSCSANGIRRSWKVVALEAPYWEGEANNANATEGGEAHVTCGIPHGQPSPTISWLLNSEPVESANTNITVGDTELFISPVEKRHAGVVQCFACNPLGCAYDAALLTVVPVQISDDMDYSAEVPKTLHNPSQSPKRHYRKNPRKHKVSMIPPSKPNVTRLSDTSVMVSWSHPNHGLSIQFYKVQYKEVTNMSDMSWQTGIWDILPHIHACEVDTLHPNIYYKFRIAAVYSNQDNKQGKSSGRFYLQRGVTSVPRAPVLTAAAPTSPHAVQLNWTWSPGSDGIQAEGFYVYFRALTSAGLYDKAAVPSGSARSVVLPHLMPDTAYELKIRSYVTQAASEFSSIKDVKTLRATNAPTTTTEAPPEDVKGSNRAPDPLVTAGGALGAVALLVLLAVILFLCRRAKRPPADKEKGSVPEGGGGNGYIQAKVPITITANPMHAEGGDGGVEMSFLHNNNCGNTGNNDDTLPHSRKNVPTTRQYV</sequence>
<keyword evidence="11" id="KW-0393">Immunoglobulin domain</keyword>
<evidence type="ECO:0000256" key="1">
    <source>
        <dbReference type="ARBA" id="ARBA00004479"/>
    </source>
</evidence>
<keyword evidence="8 17" id="KW-0472">Membrane</keyword>
<feature type="chain" id="PRO_5045587632" description="Interference hedgehog" evidence="18">
    <location>
        <begin position="20"/>
        <end position="764"/>
    </location>
</feature>
<dbReference type="Pfam" id="PF00041">
    <property type="entry name" value="fn3"/>
    <property type="match status" value="1"/>
</dbReference>
<keyword evidence="2" id="KW-0358">Heparin-binding</keyword>
<feature type="domain" description="Ig-like" evidence="19">
    <location>
        <begin position="211"/>
        <end position="301"/>
    </location>
</feature>
<feature type="signal peptide" evidence="18">
    <location>
        <begin position="1"/>
        <end position="19"/>
    </location>
</feature>
<feature type="transmembrane region" description="Helical" evidence="17">
    <location>
        <begin position="660"/>
        <end position="683"/>
    </location>
</feature>
<dbReference type="Pfam" id="PF13927">
    <property type="entry name" value="Ig_3"/>
    <property type="match status" value="3"/>
</dbReference>
<dbReference type="SMART" id="SM00409">
    <property type="entry name" value="IG"/>
    <property type="match status" value="4"/>
</dbReference>
<evidence type="ECO:0000256" key="2">
    <source>
        <dbReference type="ARBA" id="ARBA00022674"/>
    </source>
</evidence>
<gene>
    <name evidence="21" type="ORF">CHILSU_LOCUS3375</name>
</gene>
<proteinExistence type="inferred from homology"/>
<evidence type="ECO:0000256" key="11">
    <source>
        <dbReference type="ARBA" id="ARBA00023319"/>
    </source>
</evidence>
<keyword evidence="10" id="KW-0325">Glycoprotein</keyword>
<feature type="region of interest" description="Disordered" evidence="16">
    <location>
        <begin position="409"/>
        <end position="432"/>
    </location>
</feature>
<evidence type="ECO:0000256" key="6">
    <source>
        <dbReference type="ARBA" id="ARBA00022974"/>
    </source>
</evidence>
<protein>
    <recommendedName>
        <fullName evidence="15">Interference hedgehog</fullName>
    </recommendedName>
</protein>
<dbReference type="CDD" id="cd00096">
    <property type="entry name" value="Ig"/>
    <property type="match status" value="1"/>
</dbReference>
<evidence type="ECO:0000256" key="10">
    <source>
        <dbReference type="ARBA" id="ARBA00023180"/>
    </source>
</evidence>
<comment type="subunit">
    <text evidence="14">Homodimer. Heterotetramer; 2 iHog chains bind 2 hh chains when facilitated by heparin, heparin is required to promote high-affinity interactions between hh and iHog.</text>
</comment>
<feature type="compositionally biased region" description="Basic residues" evidence="16">
    <location>
        <begin position="419"/>
        <end position="432"/>
    </location>
</feature>
<evidence type="ECO:0000256" key="18">
    <source>
        <dbReference type="SAM" id="SignalP"/>
    </source>
</evidence>
<dbReference type="InterPro" id="IPR003961">
    <property type="entry name" value="FN3_dom"/>
</dbReference>
<dbReference type="InterPro" id="IPR003599">
    <property type="entry name" value="Ig_sub"/>
</dbReference>
<evidence type="ECO:0000256" key="16">
    <source>
        <dbReference type="SAM" id="MobiDB-lite"/>
    </source>
</evidence>
<dbReference type="SMART" id="SM00408">
    <property type="entry name" value="IGc2"/>
    <property type="match status" value="3"/>
</dbReference>
<reference evidence="21" key="1">
    <citation type="submission" date="2021-12" db="EMBL/GenBank/DDBJ databases">
        <authorList>
            <person name="King R."/>
        </authorList>
    </citation>
    <scope>NUCLEOTIDE SEQUENCE</scope>
</reference>
<dbReference type="SUPFAM" id="SSF48726">
    <property type="entry name" value="Immunoglobulin"/>
    <property type="match status" value="4"/>
</dbReference>
<dbReference type="EMBL" id="OU963909">
    <property type="protein sequence ID" value="CAH0677193.1"/>
    <property type="molecule type" value="Genomic_DNA"/>
</dbReference>